<feature type="compositionally biased region" description="Low complexity" evidence="5">
    <location>
        <begin position="591"/>
        <end position="613"/>
    </location>
</feature>
<reference evidence="8" key="1">
    <citation type="submission" date="2022-05" db="EMBL/GenBank/DDBJ databases">
        <authorList>
            <person name="Oliphant S.A."/>
            <person name="Watson-Haigh N.S."/>
            <person name="Sumby K.M."/>
            <person name="Gardner J.M."/>
            <person name="Jiranek V."/>
        </authorList>
    </citation>
    <scope>NUCLEOTIDE SEQUENCE</scope>
    <source>
        <strain evidence="8">KI11_C11</strain>
    </source>
</reference>
<feature type="compositionally biased region" description="Low complexity" evidence="5">
    <location>
        <begin position="492"/>
        <end position="514"/>
    </location>
</feature>
<name>A0ABY5BRL1_9LACO</name>
<gene>
    <name evidence="8" type="ORF">M3M39_06555</name>
</gene>
<feature type="compositionally biased region" description="Low complexity" evidence="5">
    <location>
        <begin position="558"/>
        <end position="580"/>
    </location>
</feature>
<feature type="compositionally biased region" description="Low complexity" evidence="5">
    <location>
        <begin position="624"/>
        <end position="646"/>
    </location>
</feature>
<feature type="transmembrane region" description="Helical" evidence="6">
    <location>
        <begin position="771"/>
        <end position="788"/>
    </location>
</feature>
<dbReference type="EMBL" id="CP097118">
    <property type="protein sequence ID" value="USS87758.1"/>
    <property type="molecule type" value="Genomic_DNA"/>
</dbReference>
<protein>
    <submittedName>
        <fullName evidence="8">Ig-like domain-containing protein</fullName>
    </submittedName>
</protein>
<dbReference type="NCBIfam" id="TIGR01167">
    <property type="entry name" value="LPXTG_anchor"/>
    <property type="match status" value="1"/>
</dbReference>
<feature type="domain" description="Gram-positive cocci surface proteins LPxTG" evidence="7">
    <location>
        <begin position="761"/>
        <end position="794"/>
    </location>
</feature>
<dbReference type="Pfam" id="PF00746">
    <property type="entry name" value="Gram_pos_anchor"/>
    <property type="match status" value="1"/>
</dbReference>
<evidence type="ECO:0000313" key="8">
    <source>
        <dbReference type="EMBL" id="USS87758.1"/>
    </source>
</evidence>
<keyword evidence="2" id="KW-0964">Secreted</keyword>
<feature type="compositionally biased region" description="Low complexity" evidence="5">
    <location>
        <begin position="657"/>
        <end position="679"/>
    </location>
</feature>
<feature type="compositionally biased region" description="Low complexity" evidence="5">
    <location>
        <begin position="393"/>
        <end position="448"/>
    </location>
</feature>
<keyword evidence="6" id="KW-1133">Transmembrane helix</keyword>
<feature type="compositionally biased region" description="Polar residues" evidence="5">
    <location>
        <begin position="614"/>
        <end position="623"/>
    </location>
</feature>
<dbReference type="InterPro" id="IPR041498">
    <property type="entry name" value="Big_6"/>
</dbReference>
<dbReference type="Gene3D" id="2.60.40.10">
    <property type="entry name" value="Immunoglobulins"/>
    <property type="match status" value="2"/>
</dbReference>
<feature type="compositionally biased region" description="Low complexity" evidence="5">
    <location>
        <begin position="525"/>
        <end position="547"/>
    </location>
</feature>
<dbReference type="InterPro" id="IPR019931">
    <property type="entry name" value="LPXTG_anchor"/>
</dbReference>
<keyword evidence="6" id="KW-0812">Transmembrane</keyword>
<dbReference type="RefSeq" id="WP_252797048.1">
    <property type="nucleotide sequence ID" value="NZ_CP097118.1"/>
</dbReference>
<feature type="compositionally biased region" description="Polar residues" evidence="5">
    <location>
        <begin position="482"/>
        <end position="491"/>
    </location>
</feature>
<feature type="compositionally biased region" description="Polar residues" evidence="5">
    <location>
        <begin position="381"/>
        <end position="392"/>
    </location>
</feature>
<feature type="region of interest" description="Disordered" evidence="5">
    <location>
        <begin position="381"/>
        <end position="726"/>
    </location>
</feature>
<dbReference type="InterPro" id="IPR013783">
    <property type="entry name" value="Ig-like_fold"/>
</dbReference>
<accession>A0ABY5BRL1</accession>
<feature type="compositionally biased region" description="Polar residues" evidence="5">
    <location>
        <begin position="680"/>
        <end position="689"/>
    </location>
</feature>
<sequence>MKQFNKNIIRYSIVLSIPVMGLMQSPFLVYNVYASSNIQQNNSNSLSEIPTHRNESAIYVDPQTVNAGEGFSGFFQGKIDVKLFYKLDNNHQVATVKNGSFILNKIDQIKNGAGYTDALSFAIPGNTHPEINGDGGPGNFNNLLKDENYKFFAIAYRTDSSPDSNIITGGNWFPYSVNAQENGNFQLLNVFARWKQNGSMRWDKDDHSSLFSVNMKTYAYEVLDGDRSISGQGVPGSNISVTTSDGTVIGKTQVNTDGSYNLELSKTLNYNEIINVNGTDANGNALPISHVLVEFNKEMHKIKIDPLVSGDQTLSGTGTSGDKIIITDSNGVYLGSSTVDENGHYTVDINRPLNANEVITAMPQDQDGNVGDSINATVLPASQSQSASATNPDSQGGSTSASASEAASGSQGGDSTSTSASATNPDSQGSSTSTSASEAASGSQGGDSPSTSASATNPDSQGGSTSTSASEAASGSQGGDSPSTSASATNPDSQGGSTSTSASEAASGSQGGDSPSTSASATNPDSQGGSTSTSASEAASGSQGGDSPSTSASATNPDSQGGSTSTSASEAASGSQGGDSPSTSASATNPDSQGGSTSTSASEAASGSQGGDSPSTSTSATNPDSQGGSTSTSASEAASGSQGGDSPSTSASATNPDSQGGSTSTSASEAASGSQGGDSPSTSASATNPDSQGGSTSTSASEAASGSQGGDSPSTSASATNPAAKVKSIARGNSKLIFGLDTNLNGQSESKSNSSSINQKLPKTGYKTNNLFEIAGLLIINLLILFKFSKKTKK</sequence>
<feature type="compositionally biased region" description="Low complexity" evidence="5">
    <location>
        <begin position="690"/>
        <end position="724"/>
    </location>
</feature>
<keyword evidence="3" id="KW-0732">Signal</keyword>
<feature type="compositionally biased region" description="Low complexity" evidence="5">
    <location>
        <begin position="459"/>
        <end position="481"/>
    </location>
</feature>
<keyword evidence="4" id="KW-0572">Peptidoglycan-anchor</keyword>
<evidence type="ECO:0000313" key="9">
    <source>
        <dbReference type="Proteomes" id="UP001057025"/>
    </source>
</evidence>
<feature type="compositionally biased region" description="Polar residues" evidence="5">
    <location>
        <begin position="548"/>
        <end position="557"/>
    </location>
</feature>
<dbReference type="Proteomes" id="UP001057025">
    <property type="component" value="Chromosome"/>
</dbReference>
<dbReference type="PROSITE" id="PS50847">
    <property type="entry name" value="GRAM_POS_ANCHORING"/>
    <property type="match status" value="1"/>
</dbReference>
<keyword evidence="9" id="KW-1185">Reference proteome</keyword>
<evidence type="ECO:0000256" key="4">
    <source>
        <dbReference type="ARBA" id="ARBA00023088"/>
    </source>
</evidence>
<keyword evidence="6" id="KW-0472">Membrane</keyword>
<keyword evidence="1" id="KW-0134">Cell wall</keyword>
<feature type="compositionally biased region" description="Polar residues" evidence="5">
    <location>
        <begin position="647"/>
        <end position="656"/>
    </location>
</feature>
<evidence type="ECO:0000259" key="7">
    <source>
        <dbReference type="PROSITE" id="PS50847"/>
    </source>
</evidence>
<feature type="compositionally biased region" description="Polar residues" evidence="5">
    <location>
        <begin position="581"/>
        <end position="590"/>
    </location>
</feature>
<proteinExistence type="predicted"/>
<dbReference type="Pfam" id="PF17936">
    <property type="entry name" value="Big_6"/>
    <property type="match status" value="2"/>
</dbReference>
<organism evidence="8 9">
    <name type="scientific">Fructilactobacillus hinvesii</name>
    <dbReference type="NCBI Taxonomy" id="2940300"/>
    <lineage>
        <taxon>Bacteria</taxon>
        <taxon>Bacillati</taxon>
        <taxon>Bacillota</taxon>
        <taxon>Bacilli</taxon>
        <taxon>Lactobacillales</taxon>
        <taxon>Lactobacillaceae</taxon>
        <taxon>Fructilactobacillus</taxon>
    </lineage>
</organism>
<evidence type="ECO:0000256" key="5">
    <source>
        <dbReference type="SAM" id="MobiDB-lite"/>
    </source>
</evidence>
<feature type="transmembrane region" description="Helical" evidence="6">
    <location>
        <begin position="12"/>
        <end position="33"/>
    </location>
</feature>
<feature type="compositionally biased region" description="Polar residues" evidence="5">
    <location>
        <begin position="449"/>
        <end position="458"/>
    </location>
</feature>
<feature type="compositionally biased region" description="Polar residues" evidence="5">
    <location>
        <begin position="515"/>
        <end position="524"/>
    </location>
</feature>
<evidence type="ECO:0000256" key="1">
    <source>
        <dbReference type="ARBA" id="ARBA00022512"/>
    </source>
</evidence>
<evidence type="ECO:0000256" key="2">
    <source>
        <dbReference type="ARBA" id="ARBA00022525"/>
    </source>
</evidence>
<evidence type="ECO:0000256" key="3">
    <source>
        <dbReference type="ARBA" id="ARBA00022729"/>
    </source>
</evidence>
<evidence type="ECO:0000256" key="6">
    <source>
        <dbReference type="SAM" id="Phobius"/>
    </source>
</evidence>